<evidence type="ECO:0000313" key="2">
    <source>
        <dbReference type="EMBL" id="KUG22390.1"/>
    </source>
</evidence>
<comment type="caution">
    <text evidence="2">The sequence shown here is derived from an EMBL/GenBank/DDBJ whole genome shotgun (WGS) entry which is preliminary data.</text>
</comment>
<protein>
    <submittedName>
        <fullName evidence="2">Fig</fullName>
    </submittedName>
</protein>
<dbReference type="EMBL" id="LNQE01000971">
    <property type="protein sequence ID" value="KUG22390.1"/>
    <property type="molecule type" value="Genomic_DNA"/>
</dbReference>
<dbReference type="AlphaFoldDB" id="A0A0W8FNB1"/>
<accession>A0A0W8FNB1</accession>
<dbReference type="Pfam" id="PF06035">
    <property type="entry name" value="Peptidase_C93"/>
    <property type="match status" value="1"/>
</dbReference>
<reference evidence="2" key="1">
    <citation type="journal article" date="2015" name="Proc. Natl. Acad. Sci. U.S.A.">
        <title>Networks of energetic and metabolic interactions define dynamics in microbial communities.</title>
        <authorList>
            <person name="Embree M."/>
            <person name="Liu J.K."/>
            <person name="Al-Bassam M.M."/>
            <person name="Zengler K."/>
        </authorList>
    </citation>
    <scope>NUCLEOTIDE SEQUENCE</scope>
</reference>
<gene>
    <name evidence="2" type="ORF">ASZ90_007834</name>
</gene>
<feature type="transmembrane region" description="Helical" evidence="1">
    <location>
        <begin position="12"/>
        <end position="33"/>
    </location>
</feature>
<dbReference type="PANTHER" id="PTHR39327:SF1">
    <property type="entry name" value="BLR5470 PROTEIN"/>
    <property type="match status" value="1"/>
</dbReference>
<keyword evidence="1" id="KW-1133">Transmembrane helix</keyword>
<keyword evidence="1" id="KW-0812">Transmembrane</keyword>
<dbReference type="SUPFAM" id="SSF54001">
    <property type="entry name" value="Cysteine proteinases"/>
    <property type="match status" value="1"/>
</dbReference>
<name>A0A0W8FNB1_9ZZZZ</name>
<organism evidence="2">
    <name type="scientific">hydrocarbon metagenome</name>
    <dbReference type="NCBI Taxonomy" id="938273"/>
    <lineage>
        <taxon>unclassified sequences</taxon>
        <taxon>metagenomes</taxon>
        <taxon>ecological metagenomes</taxon>
    </lineage>
</organism>
<dbReference type="PANTHER" id="PTHR39327">
    <property type="match status" value="1"/>
</dbReference>
<dbReference type="InterPro" id="IPR038765">
    <property type="entry name" value="Papain-like_cys_pep_sf"/>
</dbReference>
<evidence type="ECO:0000256" key="1">
    <source>
        <dbReference type="SAM" id="Phobius"/>
    </source>
</evidence>
<sequence>MAPLESSENSNIIKIIILLALVLLSLIVTGSVFTGEKFRIDSKVLQKAQEKYGPEARSRLVAWEELLQRYNGASDREKLEKINSFFNKKVVFSNDIDLYGVQDYWATPFEFLARGAGDCEDYAIAKYFSLKIIGMGEEKLRIAYVKALQYNIFHMVMVYYSNPTAEPLILDNLVDSIKPASERQDLLPIFTFNGAGLWLAHDRGQGKLAGKSSRLTAWSDLMQRMAETGI</sequence>
<dbReference type="Gene3D" id="3.10.620.30">
    <property type="match status" value="1"/>
</dbReference>
<keyword evidence="1" id="KW-0472">Membrane</keyword>
<dbReference type="InterPro" id="IPR010319">
    <property type="entry name" value="Transglutaminase-like_Cys_pept"/>
</dbReference>
<proteinExistence type="predicted"/>